<evidence type="ECO:0000256" key="1">
    <source>
        <dbReference type="ARBA" id="ARBA00023004"/>
    </source>
</evidence>
<sequence>MRSQTITATPTLCPLCDVHVGQCATICAVNAAPQATRRLSELGLRPGAQVTIAQKTSGGGRVVKLGSTRYALGTEALRQIEVEAR</sequence>
<accession>A0A239YF15</accession>
<name>A0A239YF15_9CORY</name>
<dbReference type="SUPFAM" id="SSF50037">
    <property type="entry name" value="C-terminal domain of transcriptional repressors"/>
    <property type="match status" value="1"/>
</dbReference>
<evidence type="ECO:0000313" key="3">
    <source>
        <dbReference type="EMBL" id="SNV57312.1"/>
    </source>
</evidence>
<dbReference type="InterPro" id="IPR008988">
    <property type="entry name" value="Transcriptional_repressor_C"/>
</dbReference>
<reference evidence="3 4" key="1">
    <citation type="submission" date="2017-06" db="EMBL/GenBank/DDBJ databases">
        <authorList>
            <consortium name="Pathogen Informatics"/>
        </authorList>
    </citation>
    <scope>NUCLEOTIDE SEQUENCE [LARGE SCALE GENOMIC DNA]</scope>
    <source>
        <strain evidence="3 4">NCTC13015</strain>
    </source>
</reference>
<keyword evidence="1" id="KW-0408">Iron</keyword>
<dbReference type="OrthoDB" id="4420166at2"/>
<dbReference type="InterPro" id="IPR038157">
    <property type="entry name" value="FeoA_core_dom"/>
</dbReference>
<feature type="domain" description="Ferrous iron transporter FeoA-like" evidence="2">
    <location>
        <begin position="13"/>
        <end position="84"/>
    </location>
</feature>
<dbReference type="InterPro" id="IPR007167">
    <property type="entry name" value="Fe-transptr_FeoA-like"/>
</dbReference>
<dbReference type="Gene3D" id="2.30.30.90">
    <property type="match status" value="1"/>
</dbReference>
<dbReference type="SMART" id="SM00899">
    <property type="entry name" value="FeoA"/>
    <property type="match status" value="1"/>
</dbReference>
<evidence type="ECO:0000259" key="2">
    <source>
        <dbReference type="SMART" id="SM00899"/>
    </source>
</evidence>
<organism evidence="3 4">
    <name type="scientific">Corynebacterium imitans</name>
    <dbReference type="NCBI Taxonomy" id="156978"/>
    <lineage>
        <taxon>Bacteria</taxon>
        <taxon>Bacillati</taxon>
        <taxon>Actinomycetota</taxon>
        <taxon>Actinomycetes</taxon>
        <taxon>Mycobacteriales</taxon>
        <taxon>Corynebacteriaceae</taxon>
        <taxon>Corynebacterium</taxon>
    </lineage>
</organism>
<dbReference type="EMBL" id="LT906467">
    <property type="protein sequence ID" value="SNV57312.1"/>
    <property type="molecule type" value="Genomic_DNA"/>
</dbReference>
<gene>
    <name evidence="3" type="ORF">SAMEA4535761_00375</name>
</gene>
<dbReference type="GO" id="GO:0046914">
    <property type="term" value="F:transition metal ion binding"/>
    <property type="evidence" value="ECO:0007669"/>
    <property type="project" value="InterPro"/>
</dbReference>
<evidence type="ECO:0000313" key="4">
    <source>
        <dbReference type="Proteomes" id="UP000215374"/>
    </source>
</evidence>
<dbReference type="AlphaFoldDB" id="A0A239YF15"/>
<protein>
    <submittedName>
        <fullName evidence="3">FeoA domain</fullName>
    </submittedName>
</protein>
<proteinExistence type="predicted"/>
<dbReference type="Pfam" id="PF04023">
    <property type="entry name" value="FeoA"/>
    <property type="match status" value="1"/>
</dbReference>
<dbReference type="RefSeq" id="WP_051904708.1">
    <property type="nucleotide sequence ID" value="NZ_CP009211.1"/>
</dbReference>
<dbReference type="Proteomes" id="UP000215374">
    <property type="component" value="Chromosome 1"/>
</dbReference>